<organism evidence="2 3">
    <name type="scientific">Lysobacter antibioticus</name>
    <dbReference type="NCBI Taxonomy" id="84531"/>
    <lineage>
        <taxon>Bacteria</taxon>
        <taxon>Pseudomonadati</taxon>
        <taxon>Pseudomonadota</taxon>
        <taxon>Gammaproteobacteria</taxon>
        <taxon>Lysobacterales</taxon>
        <taxon>Lysobacteraceae</taxon>
        <taxon>Lysobacter</taxon>
    </lineage>
</organism>
<sequence length="54" mass="5620">MPEEFLGGGVALIVFPAILGFFFGRGGASSFDSIADAYEGAGYAGNAKKLRGYR</sequence>
<accession>A0A0S2F8S0</accession>
<keyword evidence="3" id="KW-1185">Reference proteome</keyword>
<evidence type="ECO:0000313" key="3">
    <source>
        <dbReference type="Proteomes" id="UP000060787"/>
    </source>
</evidence>
<dbReference type="PATRIC" id="fig|84531.8.peg.1799"/>
<gene>
    <name evidence="2" type="ORF">LA76x_1774</name>
</gene>
<dbReference type="KEGG" id="lab:LA76x_1774"/>
<keyword evidence="1" id="KW-1133">Transmembrane helix</keyword>
<name>A0A0S2F8S0_LYSAN</name>
<dbReference type="EMBL" id="CP011129">
    <property type="protein sequence ID" value="ALN79926.1"/>
    <property type="molecule type" value="Genomic_DNA"/>
</dbReference>
<proteinExistence type="predicted"/>
<feature type="transmembrane region" description="Helical" evidence="1">
    <location>
        <begin position="6"/>
        <end position="24"/>
    </location>
</feature>
<dbReference type="RefSeq" id="WP_187308495.1">
    <property type="nucleotide sequence ID" value="NZ_CP011129.1"/>
</dbReference>
<keyword evidence="1" id="KW-0472">Membrane</keyword>
<keyword evidence="1" id="KW-0812">Transmembrane</keyword>
<reference evidence="2 3" key="1">
    <citation type="journal article" date="2015" name="BMC Genomics">
        <title>Comparative genomics and metabolic profiling of the genus Lysobacter.</title>
        <authorList>
            <person name="de Bruijn I."/>
            <person name="Cheng X."/>
            <person name="de Jager V."/>
            <person name="Exposito R.G."/>
            <person name="Watrous J."/>
            <person name="Patel N."/>
            <person name="Postma J."/>
            <person name="Dorrestein P.C."/>
            <person name="Kobayashi D."/>
            <person name="Raaijmakers J.M."/>
        </authorList>
    </citation>
    <scope>NUCLEOTIDE SEQUENCE [LARGE SCALE GENOMIC DNA]</scope>
    <source>
        <strain evidence="2 3">76</strain>
    </source>
</reference>
<dbReference type="AlphaFoldDB" id="A0A0S2F8S0"/>
<dbReference type="Proteomes" id="UP000060787">
    <property type="component" value="Chromosome"/>
</dbReference>
<protein>
    <submittedName>
        <fullName evidence="2">Uncharacterized protein</fullName>
    </submittedName>
</protein>
<evidence type="ECO:0000256" key="1">
    <source>
        <dbReference type="SAM" id="Phobius"/>
    </source>
</evidence>
<evidence type="ECO:0000313" key="2">
    <source>
        <dbReference type="EMBL" id="ALN79926.1"/>
    </source>
</evidence>